<evidence type="ECO:0000256" key="1">
    <source>
        <dbReference type="ARBA" id="ARBA00004442"/>
    </source>
</evidence>
<evidence type="ECO:0000259" key="6">
    <source>
        <dbReference type="Pfam" id="PF07980"/>
    </source>
</evidence>
<evidence type="ECO:0000313" key="8">
    <source>
        <dbReference type="Proteomes" id="UP000190852"/>
    </source>
</evidence>
<dbReference type="InterPro" id="IPR011990">
    <property type="entry name" value="TPR-like_helical_dom_sf"/>
</dbReference>
<dbReference type="EMBL" id="FUYQ01000006">
    <property type="protein sequence ID" value="SKB43766.1"/>
    <property type="molecule type" value="Genomic_DNA"/>
</dbReference>
<dbReference type="AlphaFoldDB" id="A0A1T5B964"/>
<accession>A0A1T5B964</accession>
<dbReference type="InterPro" id="IPR012944">
    <property type="entry name" value="SusD_RagB_dom"/>
</dbReference>
<gene>
    <name evidence="7" type="ORF">SAMN05660349_01175</name>
</gene>
<organism evidence="7 8">
    <name type="scientific">Parabacteroides chartae</name>
    <dbReference type="NCBI Taxonomy" id="1037355"/>
    <lineage>
        <taxon>Bacteria</taxon>
        <taxon>Pseudomonadati</taxon>
        <taxon>Bacteroidota</taxon>
        <taxon>Bacteroidia</taxon>
        <taxon>Bacteroidales</taxon>
        <taxon>Tannerellaceae</taxon>
        <taxon>Parabacteroides</taxon>
    </lineage>
</organism>
<evidence type="ECO:0000313" key="7">
    <source>
        <dbReference type="EMBL" id="SKB43766.1"/>
    </source>
</evidence>
<dbReference type="PROSITE" id="PS51257">
    <property type="entry name" value="PROKAR_LIPOPROTEIN"/>
    <property type="match status" value="1"/>
</dbReference>
<dbReference type="SUPFAM" id="SSF48452">
    <property type="entry name" value="TPR-like"/>
    <property type="match status" value="1"/>
</dbReference>
<dbReference type="Pfam" id="PF07980">
    <property type="entry name" value="SusD_RagB"/>
    <property type="match status" value="1"/>
</dbReference>
<dbReference type="Proteomes" id="UP000190852">
    <property type="component" value="Unassembled WGS sequence"/>
</dbReference>
<evidence type="ECO:0000256" key="4">
    <source>
        <dbReference type="ARBA" id="ARBA00023136"/>
    </source>
</evidence>
<proteinExistence type="inferred from homology"/>
<reference evidence="8" key="1">
    <citation type="submission" date="2017-02" db="EMBL/GenBank/DDBJ databases">
        <authorList>
            <person name="Varghese N."/>
            <person name="Submissions S."/>
        </authorList>
    </citation>
    <scope>NUCLEOTIDE SEQUENCE [LARGE SCALE GENOMIC DNA]</scope>
    <source>
        <strain evidence="8">DSM 24967</strain>
    </source>
</reference>
<comment type="similarity">
    <text evidence="2">Belongs to the SusD family.</text>
</comment>
<dbReference type="GO" id="GO:0009279">
    <property type="term" value="C:cell outer membrane"/>
    <property type="evidence" value="ECO:0007669"/>
    <property type="project" value="UniProtKB-SubCell"/>
</dbReference>
<evidence type="ECO:0000256" key="3">
    <source>
        <dbReference type="ARBA" id="ARBA00022729"/>
    </source>
</evidence>
<dbReference type="Gene3D" id="1.25.40.390">
    <property type="match status" value="1"/>
</dbReference>
<keyword evidence="3" id="KW-0732">Signal</keyword>
<keyword evidence="8" id="KW-1185">Reference proteome</keyword>
<evidence type="ECO:0000256" key="5">
    <source>
        <dbReference type="ARBA" id="ARBA00023237"/>
    </source>
</evidence>
<sequence length="579" mass="66986">MKKYIYIISLFITASVIFGCDDMLEQYPKDEVSPETFFRTENELKLYTNSLLFLFPSTSLYTEGADNIAKQSLEDEITGIRDASTVGGWSWGNLRNVNFFLDNSYKCENEAIRAKYDGIARFFRAYFYFDMVKRFGDVPWYSHTFSETDKEQLYKKRDSRILIMDSMLVDIDYAISNLGTDKKVNEVTKWTALALKSRFCLFEGTFRKYHGIEGWERFLDESIKASQALIDGKKYSIYKGAGKDVAYRDLFASLEAETSEVITARGYNSELQIFHNCNYYTLTSSYGQPGLEKQLIDSYLMSDGSRFTDIPNYDKMFYYDEMQNRDPRLYQTVRGPGYKRINGTATDVPQFGYTVTGYMPIKYVCASTYDMYEKNENDLIIYRYAEVLLNLAEAKAERGTLTQTDLNNTIKLIRDRVGMPNLILSEANSKPDQFLASQYPLVNGENKGVILEIRRERRIELVMENFRYADMMRWKAGKQFERQFKGIYFPGPGIYDFDGDGKMDVCVYEKGKKPSNLQGAAQTLELGTNVTLEHGTYGNIVVNPNIKKNWTEERDYLYPIPITELTLNPDLKQNPGWED</sequence>
<keyword evidence="4" id="KW-0472">Membrane</keyword>
<protein>
    <submittedName>
        <fullName evidence="7">Starch-binding associating with outer membrane</fullName>
    </submittedName>
</protein>
<comment type="subcellular location">
    <subcellularLocation>
        <location evidence="1">Cell outer membrane</location>
    </subcellularLocation>
</comment>
<keyword evidence="5" id="KW-0998">Cell outer membrane</keyword>
<dbReference type="RefSeq" id="WP_079682804.1">
    <property type="nucleotide sequence ID" value="NZ_FUYQ01000006.1"/>
</dbReference>
<evidence type="ECO:0000256" key="2">
    <source>
        <dbReference type="ARBA" id="ARBA00006275"/>
    </source>
</evidence>
<name>A0A1T5B964_9BACT</name>
<feature type="domain" description="RagB/SusD" evidence="6">
    <location>
        <begin position="282"/>
        <end position="577"/>
    </location>
</feature>